<reference evidence="1 2" key="1">
    <citation type="journal article" date="2013" name="PLoS Genet.">
        <title>Genomic mechanisms accounting for the adaptation to parasitism in nematode-trapping fungi.</title>
        <authorList>
            <person name="Meerupati T."/>
            <person name="Andersson K.M."/>
            <person name="Friman E."/>
            <person name="Kumar D."/>
            <person name="Tunlid A."/>
            <person name="Ahren D."/>
        </authorList>
    </citation>
    <scope>NUCLEOTIDE SEQUENCE [LARGE SCALE GENOMIC DNA]</scope>
    <source>
        <strain evidence="1 2">CBS 200.50</strain>
    </source>
</reference>
<sequence length="220" mass="25857">MLSPRHVCTWTAPVVHDPYHRMQKQTKQHKPYGYNMDGPITLKNSKPAPPPVTDAKIERFTINIKQCKEFMESWEGLEPGYIDWYRYARKIDPEVAYGLERMSHYIHRVLRQIPGVSFKKSYPTRELKENGQVLDKALSRVVHSWTEDVYFEDSSFLRSLVDRIEPVLETLISVIENVQDLIDSRSDEAWKPHEDVYKSLSELASSLESYSKRLETERRN</sequence>
<name>S8C4K1_DACHA</name>
<proteinExistence type="predicted"/>
<comment type="caution">
    <text evidence="1">The sequence shown here is derived from an EMBL/GenBank/DDBJ whole genome shotgun (WGS) entry which is preliminary data.</text>
</comment>
<protein>
    <submittedName>
        <fullName evidence="1">Uncharacterized protein</fullName>
    </submittedName>
</protein>
<dbReference type="EMBL" id="AQGS01000107">
    <property type="protein sequence ID" value="EPS42627.1"/>
    <property type="molecule type" value="Genomic_DNA"/>
</dbReference>
<gene>
    <name evidence="1" type="ORF">H072_3452</name>
</gene>
<dbReference type="Proteomes" id="UP000015100">
    <property type="component" value="Unassembled WGS sequence"/>
</dbReference>
<evidence type="ECO:0000313" key="2">
    <source>
        <dbReference type="Proteomes" id="UP000015100"/>
    </source>
</evidence>
<keyword evidence="2" id="KW-1185">Reference proteome</keyword>
<dbReference type="HOGENOM" id="CLU_1255941_0_0_1"/>
<organism evidence="1 2">
    <name type="scientific">Dactylellina haptotyla (strain CBS 200.50)</name>
    <name type="common">Nematode-trapping fungus</name>
    <name type="synonym">Monacrosporium haptotylum</name>
    <dbReference type="NCBI Taxonomy" id="1284197"/>
    <lineage>
        <taxon>Eukaryota</taxon>
        <taxon>Fungi</taxon>
        <taxon>Dikarya</taxon>
        <taxon>Ascomycota</taxon>
        <taxon>Pezizomycotina</taxon>
        <taxon>Orbiliomycetes</taxon>
        <taxon>Orbiliales</taxon>
        <taxon>Orbiliaceae</taxon>
        <taxon>Dactylellina</taxon>
    </lineage>
</organism>
<reference evidence="2" key="2">
    <citation type="submission" date="2013-04" db="EMBL/GenBank/DDBJ databases">
        <title>Genomic mechanisms accounting for the adaptation to parasitism in nematode-trapping fungi.</title>
        <authorList>
            <person name="Ahren D.G."/>
        </authorList>
    </citation>
    <scope>NUCLEOTIDE SEQUENCE [LARGE SCALE GENOMIC DNA]</scope>
    <source>
        <strain evidence="2">CBS 200.50</strain>
    </source>
</reference>
<dbReference type="AlphaFoldDB" id="S8C4K1"/>
<accession>S8C4K1</accession>
<evidence type="ECO:0000313" key="1">
    <source>
        <dbReference type="EMBL" id="EPS42627.1"/>
    </source>
</evidence>